<evidence type="ECO:0000313" key="7">
    <source>
        <dbReference type="Proteomes" id="UP000322634"/>
    </source>
</evidence>
<dbReference type="GO" id="GO:0008726">
    <property type="term" value="F:alkanesulfonate monooxygenase activity"/>
    <property type="evidence" value="ECO:0007669"/>
    <property type="project" value="TreeGrafter"/>
</dbReference>
<keyword evidence="2" id="KW-0288">FMN</keyword>
<accession>A0A5D0U627</accession>
<evidence type="ECO:0000256" key="2">
    <source>
        <dbReference type="ARBA" id="ARBA00022643"/>
    </source>
</evidence>
<proteinExistence type="predicted"/>
<dbReference type="PANTHER" id="PTHR42847">
    <property type="entry name" value="ALKANESULFONATE MONOOXYGENASE"/>
    <property type="match status" value="1"/>
</dbReference>
<evidence type="ECO:0000259" key="5">
    <source>
        <dbReference type="Pfam" id="PF00296"/>
    </source>
</evidence>
<sequence length="355" mass="39789">MQSAYTMATLARSRRHVNQVSALNRTKTKFHADTGRLDGPWPGLYVTCAQYARAVSCRRAALSEEDSMYGHDLRWSLKTVQRRWSFQDTLTLWKIAEEYGFHAVYLNDHLYGDTLESWTMLAAMFSRTETVRGGTLVTSNSFRHPAILAKMTATVDVISGGRLIVGLGAGNEAAEYHAYGLDFPPPGERVRRLEESCQVLEAAWSGQPSTMSGRFYSLRDATFAPRPVQDPRPHLLLGVKGDRALRVAVRHADEWNWNRGHAPTREFLKRNARLDELCAEMGRDPASLPRGLGYRRLLAQIEAGEETFEAAVADARDCVRGGASQIVLMLGAPERQRAEIDFYRSTFIPAVREGL</sequence>
<gene>
    <name evidence="6" type="ORF">FXF65_22025</name>
</gene>
<dbReference type="SUPFAM" id="SSF51679">
    <property type="entry name" value="Bacterial luciferase-like"/>
    <property type="match status" value="1"/>
</dbReference>
<keyword evidence="3" id="KW-0560">Oxidoreductase</keyword>
<name>A0A5D0U627_9ACTN</name>
<organism evidence="6 7">
    <name type="scientific">Actinomadura syzygii</name>
    <dbReference type="NCBI Taxonomy" id="1427538"/>
    <lineage>
        <taxon>Bacteria</taxon>
        <taxon>Bacillati</taxon>
        <taxon>Actinomycetota</taxon>
        <taxon>Actinomycetes</taxon>
        <taxon>Streptosporangiales</taxon>
        <taxon>Thermomonosporaceae</taxon>
        <taxon>Actinomadura</taxon>
    </lineage>
</organism>
<dbReference type="InterPro" id="IPR050172">
    <property type="entry name" value="SsuD_RutA_monooxygenase"/>
</dbReference>
<dbReference type="EMBL" id="VSFF01000008">
    <property type="protein sequence ID" value="TYC13183.1"/>
    <property type="molecule type" value="Genomic_DNA"/>
</dbReference>
<comment type="caution">
    <text evidence="6">The sequence shown here is derived from an EMBL/GenBank/DDBJ whole genome shotgun (WGS) entry which is preliminary data.</text>
</comment>
<dbReference type="AlphaFoldDB" id="A0A5D0U627"/>
<evidence type="ECO:0000313" key="6">
    <source>
        <dbReference type="EMBL" id="TYC13183.1"/>
    </source>
</evidence>
<dbReference type="Proteomes" id="UP000322634">
    <property type="component" value="Unassembled WGS sequence"/>
</dbReference>
<evidence type="ECO:0000256" key="3">
    <source>
        <dbReference type="ARBA" id="ARBA00023002"/>
    </source>
</evidence>
<dbReference type="Gene3D" id="3.20.20.30">
    <property type="entry name" value="Luciferase-like domain"/>
    <property type="match status" value="1"/>
</dbReference>
<keyword evidence="1" id="KW-0285">Flavoprotein</keyword>
<evidence type="ECO:0000256" key="1">
    <source>
        <dbReference type="ARBA" id="ARBA00022630"/>
    </source>
</evidence>
<keyword evidence="4" id="KW-0503">Monooxygenase</keyword>
<dbReference type="OrthoDB" id="143323at2"/>
<dbReference type="PANTHER" id="PTHR42847:SF8">
    <property type="entry name" value="CONSERVED PROTEIN"/>
    <property type="match status" value="1"/>
</dbReference>
<dbReference type="InterPro" id="IPR036661">
    <property type="entry name" value="Luciferase-like_sf"/>
</dbReference>
<evidence type="ECO:0000256" key="4">
    <source>
        <dbReference type="ARBA" id="ARBA00023033"/>
    </source>
</evidence>
<dbReference type="GO" id="GO:0046306">
    <property type="term" value="P:alkanesulfonate catabolic process"/>
    <property type="evidence" value="ECO:0007669"/>
    <property type="project" value="TreeGrafter"/>
</dbReference>
<protein>
    <submittedName>
        <fullName evidence="6">LLM class flavin-dependent oxidoreductase</fullName>
    </submittedName>
</protein>
<dbReference type="InterPro" id="IPR011251">
    <property type="entry name" value="Luciferase-like_dom"/>
</dbReference>
<reference evidence="6 7" key="1">
    <citation type="submission" date="2019-08" db="EMBL/GenBank/DDBJ databases">
        <title>Actinomadura sp. nov. CYP1-5 isolated from mountain soil.</title>
        <authorList>
            <person name="Songsumanus A."/>
            <person name="Kuncharoen N."/>
            <person name="Kudo T."/>
            <person name="Yuki M."/>
            <person name="Igarashi Y."/>
            <person name="Tanasupawat S."/>
        </authorList>
    </citation>
    <scope>NUCLEOTIDE SEQUENCE [LARGE SCALE GENOMIC DNA]</scope>
    <source>
        <strain evidence="6 7">GKU157</strain>
    </source>
</reference>
<feature type="domain" description="Luciferase-like" evidence="5">
    <location>
        <begin position="85"/>
        <end position="323"/>
    </location>
</feature>
<keyword evidence="7" id="KW-1185">Reference proteome</keyword>
<dbReference type="Pfam" id="PF00296">
    <property type="entry name" value="Bac_luciferase"/>
    <property type="match status" value="1"/>
</dbReference>